<organism evidence="3 4">
    <name type="scientific">Leptomonas pyrrhocoris</name>
    <name type="common">Firebug parasite</name>
    <dbReference type="NCBI Taxonomy" id="157538"/>
    <lineage>
        <taxon>Eukaryota</taxon>
        <taxon>Discoba</taxon>
        <taxon>Euglenozoa</taxon>
        <taxon>Kinetoplastea</taxon>
        <taxon>Metakinetoplastina</taxon>
        <taxon>Trypanosomatida</taxon>
        <taxon>Trypanosomatidae</taxon>
        <taxon>Leishmaniinae</taxon>
        <taxon>Leptomonas</taxon>
    </lineage>
</organism>
<dbReference type="OrthoDB" id="264567at2759"/>
<protein>
    <submittedName>
        <fullName evidence="3">Uncharacterized protein</fullName>
    </submittedName>
</protein>
<dbReference type="EMBL" id="LGTL01000032">
    <property type="protein sequence ID" value="KPA73830.1"/>
    <property type="molecule type" value="Genomic_DNA"/>
</dbReference>
<feature type="transmembrane region" description="Helical" evidence="2">
    <location>
        <begin position="489"/>
        <end position="511"/>
    </location>
</feature>
<dbReference type="GeneID" id="26909757"/>
<keyword evidence="2" id="KW-1133">Transmembrane helix</keyword>
<evidence type="ECO:0000313" key="3">
    <source>
        <dbReference type="EMBL" id="KPA73830.1"/>
    </source>
</evidence>
<comment type="caution">
    <text evidence="3">The sequence shown here is derived from an EMBL/GenBank/DDBJ whole genome shotgun (WGS) entry which is preliminary data.</text>
</comment>
<name>A0A0M9FQ68_LEPPY</name>
<dbReference type="RefSeq" id="XP_015652269.1">
    <property type="nucleotide sequence ID" value="XM_015808949.1"/>
</dbReference>
<accession>A0A0M9FQ68</accession>
<feature type="compositionally biased region" description="Low complexity" evidence="1">
    <location>
        <begin position="1"/>
        <end position="24"/>
    </location>
</feature>
<keyword evidence="4" id="KW-1185">Reference proteome</keyword>
<dbReference type="VEuPathDB" id="TriTrypDB:LpyrH10_32_0070"/>
<feature type="compositionally biased region" description="Basic and acidic residues" evidence="1">
    <location>
        <begin position="48"/>
        <end position="59"/>
    </location>
</feature>
<feature type="transmembrane region" description="Helical" evidence="2">
    <location>
        <begin position="417"/>
        <end position="441"/>
    </location>
</feature>
<evidence type="ECO:0000256" key="2">
    <source>
        <dbReference type="SAM" id="Phobius"/>
    </source>
</evidence>
<feature type="compositionally biased region" description="Polar residues" evidence="1">
    <location>
        <begin position="150"/>
        <end position="161"/>
    </location>
</feature>
<feature type="transmembrane region" description="Helical" evidence="2">
    <location>
        <begin position="107"/>
        <end position="126"/>
    </location>
</feature>
<keyword evidence="2" id="KW-0472">Membrane</keyword>
<sequence>MSAAAVTAGSPPAAPGRAPNSPRSDSQERQSSREPFRNDETAGASRDPFTEQKPTEESIDDVLDRVTVHDDHGIDGLPVLSAPELGVIGRAVSFSATKAVNGARTKFYYTGLVSVVTAAAVTLMHVHRYTEEGFELYKKRERSLSKKGAPTSSEPKGTSTARPAAAGGKEKRRGDPLSLCGYSAEGEVGVGHDGRLTLHHDNAALLRMHAAGSLARATRVDAEAEAEAVAFEEEGSGCTLAAEAEAATAAPARTARRRHSVPAHDGCVGPLPYVTFLRKAARDVKFGRDPRSSFYALFQDPSRELLDMQYLRMFVRRYLVHTSQGDNPDRIPLHAFVTARGGCADLDRALARQLVREELSELIKTDRGIAKEKQRVALREGRRAAGLGAEGRTLDVPTGLLAGTGVLYGTGVPQKSFFTGVALAVLTFFCALYLAVSVGVYHEPFVLSFLLQTLWFVVASLPVWALASVSTILHAVYMRLPLRKNLTFLAARGVLCVGGVVCSVMCVVSLLNNEVYKYMASQSGEDLCAFYRNYQCSGYDYSCNSGYRESALCDVPCNLQAFADTTCYNVMWTAIQITFDPLIVFAVCIIFGCLFSLLMMAKMLMIAGRVAQRSL</sequence>
<dbReference type="AlphaFoldDB" id="A0A0M9FQ68"/>
<evidence type="ECO:0000256" key="1">
    <source>
        <dbReference type="SAM" id="MobiDB-lite"/>
    </source>
</evidence>
<gene>
    <name evidence="3" type="ORF">ABB37_09474</name>
</gene>
<proteinExistence type="predicted"/>
<feature type="compositionally biased region" description="Basic and acidic residues" evidence="1">
    <location>
        <begin position="25"/>
        <end position="40"/>
    </location>
</feature>
<evidence type="ECO:0000313" key="4">
    <source>
        <dbReference type="Proteomes" id="UP000037923"/>
    </source>
</evidence>
<feature type="region of interest" description="Disordered" evidence="1">
    <location>
        <begin position="141"/>
        <end position="176"/>
    </location>
</feature>
<feature type="region of interest" description="Disordered" evidence="1">
    <location>
        <begin position="1"/>
        <end position="59"/>
    </location>
</feature>
<dbReference type="OMA" id="IITITRM"/>
<feature type="transmembrane region" description="Helical" evidence="2">
    <location>
        <begin position="453"/>
        <end position="477"/>
    </location>
</feature>
<dbReference type="Proteomes" id="UP000037923">
    <property type="component" value="Unassembled WGS sequence"/>
</dbReference>
<feature type="transmembrane region" description="Helical" evidence="2">
    <location>
        <begin position="582"/>
        <end position="605"/>
    </location>
</feature>
<reference evidence="3 4" key="1">
    <citation type="submission" date="2015-07" db="EMBL/GenBank/DDBJ databases">
        <title>High-quality genome of monoxenous trypanosomatid Leptomonas pyrrhocoris.</title>
        <authorList>
            <person name="Flegontov P."/>
            <person name="Butenko A."/>
            <person name="Firsov S."/>
            <person name="Vlcek C."/>
            <person name="Logacheva M.D."/>
            <person name="Field M."/>
            <person name="Filatov D."/>
            <person name="Flegontova O."/>
            <person name="Gerasimov E."/>
            <person name="Jackson A.P."/>
            <person name="Kelly S."/>
            <person name="Opperdoes F."/>
            <person name="O'Reilly A."/>
            <person name="Votypka J."/>
            <person name="Yurchenko V."/>
            <person name="Lukes J."/>
        </authorList>
    </citation>
    <scope>NUCLEOTIDE SEQUENCE [LARGE SCALE GENOMIC DNA]</scope>
    <source>
        <strain evidence="3">H10</strain>
    </source>
</reference>
<keyword evidence="2" id="KW-0812">Transmembrane</keyword>